<dbReference type="GO" id="GO:0005085">
    <property type="term" value="F:guanyl-nucleotide exchange factor activity"/>
    <property type="evidence" value="ECO:0007669"/>
    <property type="project" value="UniProtKB-KW"/>
</dbReference>
<evidence type="ECO:0000256" key="1">
    <source>
        <dbReference type="ARBA" id="ARBA00022448"/>
    </source>
</evidence>
<dbReference type="InterPro" id="IPR032691">
    <property type="entry name" value="Mon2/Sec7/BIG1-like_HUS"/>
</dbReference>
<name>A0ABD0ZU57_CARAN</name>
<dbReference type="GO" id="GO:0015031">
    <property type="term" value="P:protein transport"/>
    <property type="evidence" value="ECO:0007669"/>
    <property type="project" value="UniProtKB-KW"/>
</dbReference>
<dbReference type="PANTHER" id="PTHR10663:SF108">
    <property type="entry name" value="BREFELDIN A-INHIBITED GUANINE NUCLEOTIDE-EXCHANGE PROTEIN 1"/>
    <property type="match status" value="1"/>
</dbReference>
<keyword evidence="1" id="KW-0813">Transport</keyword>
<feature type="domain" description="Mon2/Sec7/BIG1-like HUS" evidence="4">
    <location>
        <begin position="283"/>
        <end position="346"/>
    </location>
</feature>
<proteinExistence type="predicted"/>
<evidence type="ECO:0000313" key="7">
    <source>
        <dbReference type="Proteomes" id="UP001558713"/>
    </source>
</evidence>
<sequence length="351" mass="37993">MSSSQNLGGATRCGRVIGPSLDKIIKNAAWRKHTFLVSACKSVLDKLESLSDSPDPSSPLFGLSPSDSDAVIQPLLLSLDTAYAKVVEPALDCSFKLFSLSLLRGEVCSSSPDSLLYKLVHAICKVYGLGEESIELAVLRVLLAAVRSPRILIRGDCLLHLVRTCYNVYLGGFNGTNQICAKSVLAQIMLIVFTRSEANSMDVSLKTINVNDLLAITDKNVNEGNSVHICQGFINDVITAGEAAPPPDFRLVLQGDALEPPEEGADDTGSGVNAEDRGTSKIREDGFLLFKNLCKLSMKFSSQENTDDQILVRGKTLSLELLKVIIDNGGPIWRSDERQVLSLIPQVTFPI</sequence>
<comment type="caution">
    <text evidence="6">The sequence shown here is derived from an EMBL/GenBank/DDBJ whole genome shotgun (WGS) entry which is preliminary data.</text>
</comment>
<keyword evidence="2" id="KW-0344">Guanine-nucleotide releasing factor</keyword>
<evidence type="ECO:0000313" key="6">
    <source>
        <dbReference type="EMBL" id="KAL1190171.1"/>
    </source>
</evidence>
<organism evidence="6 7">
    <name type="scientific">Cardamine amara subsp. amara</name>
    <dbReference type="NCBI Taxonomy" id="228776"/>
    <lineage>
        <taxon>Eukaryota</taxon>
        <taxon>Viridiplantae</taxon>
        <taxon>Streptophyta</taxon>
        <taxon>Embryophyta</taxon>
        <taxon>Tracheophyta</taxon>
        <taxon>Spermatophyta</taxon>
        <taxon>Magnoliopsida</taxon>
        <taxon>eudicotyledons</taxon>
        <taxon>Gunneridae</taxon>
        <taxon>Pentapetalae</taxon>
        <taxon>rosids</taxon>
        <taxon>malvids</taxon>
        <taxon>Brassicales</taxon>
        <taxon>Brassicaceae</taxon>
        <taxon>Cardamineae</taxon>
        <taxon>Cardamine</taxon>
    </lineage>
</organism>
<evidence type="ECO:0000256" key="2">
    <source>
        <dbReference type="ARBA" id="ARBA00022658"/>
    </source>
</evidence>
<dbReference type="Proteomes" id="UP001558713">
    <property type="component" value="Unassembled WGS sequence"/>
</dbReference>
<accession>A0ABD0ZU57</accession>
<reference evidence="6 7" key="1">
    <citation type="submission" date="2024-04" db="EMBL/GenBank/DDBJ databases">
        <title>Genome assembly C_amara_ONT_v2.</title>
        <authorList>
            <person name="Yant L."/>
            <person name="Moore C."/>
            <person name="Slenker M."/>
        </authorList>
    </citation>
    <scope>NUCLEOTIDE SEQUENCE [LARGE SCALE GENOMIC DNA]</scope>
    <source>
        <tissue evidence="6">Leaf</tissue>
    </source>
</reference>
<evidence type="ECO:0000256" key="3">
    <source>
        <dbReference type="ARBA" id="ARBA00022927"/>
    </source>
</evidence>
<dbReference type="InterPro" id="IPR032629">
    <property type="entry name" value="DCB_dom"/>
</dbReference>
<dbReference type="EMBL" id="JBANAX010000877">
    <property type="protein sequence ID" value="KAL1190171.1"/>
    <property type="molecule type" value="Genomic_DNA"/>
</dbReference>
<keyword evidence="7" id="KW-1185">Reference proteome</keyword>
<dbReference type="AlphaFoldDB" id="A0ABD0ZU57"/>
<protein>
    <submittedName>
        <fullName evidence="6">Brefeldin A-inhibited guanine nucleotide-exchange protein 1</fullName>
    </submittedName>
</protein>
<dbReference type="Pfam" id="PF12783">
    <property type="entry name" value="Sec7-like_HUS"/>
    <property type="match status" value="1"/>
</dbReference>
<dbReference type="PANTHER" id="PTHR10663">
    <property type="entry name" value="GUANYL-NUCLEOTIDE EXCHANGE FACTOR"/>
    <property type="match status" value="1"/>
</dbReference>
<evidence type="ECO:0000259" key="5">
    <source>
        <dbReference type="Pfam" id="PF16213"/>
    </source>
</evidence>
<keyword evidence="3" id="KW-0653">Protein transport</keyword>
<dbReference type="Pfam" id="PF16213">
    <property type="entry name" value="DCB"/>
    <property type="match status" value="1"/>
</dbReference>
<feature type="domain" description="Mon2/Sec7/BIG1-like dimerisation and cyclophilin-binding" evidence="5">
    <location>
        <begin position="20"/>
        <end position="199"/>
    </location>
</feature>
<gene>
    <name evidence="6" type="ORF">V5N11_016567</name>
</gene>
<evidence type="ECO:0000259" key="4">
    <source>
        <dbReference type="Pfam" id="PF12783"/>
    </source>
</evidence>